<evidence type="ECO:0000256" key="2">
    <source>
        <dbReference type="SAM" id="Phobius"/>
    </source>
</evidence>
<reference evidence="3 4" key="1">
    <citation type="submission" date="2023-02" db="EMBL/GenBank/DDBJ databases">
        <title>Microbacterium betulae sp. nov., isolated from birch wood.</title>
        <authorList>
            <person name="Pasciak M."/>
            <person name="Pawlik K.J."/>
            <person name="Martynowski D."/>
            <person name="Laczmanski L."/>
            <person name="Ciekot J."/>
            <person name="Szponar B."/>
            <person name="Wojcik-Fatla A."/>
            <person name="Mackiewicz B."/>
            <person name="Farian E."/>
            <person name="Cholewa G."/>
            <person name="Cholewa A."/>
            <person name="Dutkiewicz J."/>
        </authorList>
    </citation>
    <scope>NUCLEOTIDE SEQUENCE [LARGE SCALE GENOMIC DNA]</scope>
    <source>
        <strain evidence="3 4">AB</strain>
    </source>
</reference>
<dbReference type="AlphaFoldDB" id="A0AA97FF08"/>
<name>A0AA97FF08_9MICO</name>
<dbReference type="RefSeq" id="WP_317138415.1">
    <property type="nucleotide sequence ID" value="NZ_CP118157.1"/>
</dbReference>
<keyword evidence="4" id="KW-1185">Reference proteome</keyword>
<organism evidence="3 4">
    <name type="scientific">Microbacterium betulae</name>
    <dbReference type="NCBI Taxonomy" id="2981139"/>
    <lineage>
        <taxon>Bacteria</taxon>
        <taxon>Bacillati</taxon>
        <taxon>Actinomycetota</taxon>
        <taxon>Actinomycetes</taxon>
        <taxon>Micrococcales</taxon>
        <taxon>Microbacteriaceae</taxon>
        <taxon>Microbacterium</taxon>
    </lineage>
</organism>
<dbReference type="KEGG" id="mbet:N8K70_11150"/>
<feature type="transmembrane region" description="Helical" evidence="2">
    <location>
        <begin position="39"/>
        <end position="61"/>
    </location>
</feature>
<keyword evidence="2" id="KW-0812">Transmembrane</keyword>
<keyword evidence="2" id="KW-1133">Transmembrane helix</keyword>
<evidence type="ECO:0000313" key="3">
    <source>
        <dbReference type="EMBL" id="WOF21938.1"/>
    </source>
</evidence>
<evidence type="ECO:0000256" key="1">
    <source>
        <dbReference type="SAM" id="MobiDB-lite"/>
    </source>
</evidence>
<dbReference type="EMBL" id="CP118157">
    <property type="protein sequence ID" value="WOF21938.1"/>
    <property type="molecule type" value="Genomic_DNA"/>
</dbReference>
<keyword evidence="2" id="KW-0472">Membrane</keyword>
<dbReference type="Proteomes" id="UP001305498">
    <property type="component" value="Chromosome"/>
</dbReference>
<proteinExistence type="predicted"/>
<protein>
    <submittedName>
        <fullName evidence="3">Uncharacterized protein</fullName>
    </submittedName>
</protein>
<evidence type="ECO:0000313" key="4">
    <source>
        <dbReference type="Proteomes" id="UP001305498"/>
    </source>
</evidence>
<gene>
    <name evidence="3" type="ORF">N8K70_11150</name>
</gene>
<sequence length="256" mass="26793">MGAVVCTFLATTHPLLPSGKDLVLMDPASPDDRRRRRMLIAATGGGLALLILVGAGIYGLVRGPAAPTDPMPSGRPSTTAPVTPSPTPDGELEPLDQSLGPVAFAQAVAQALFTWDTTTGHAPSDYAQVLADAAHGSEADAFVGDVRAYLPTNDAWAQLRQYATRQWLTIDEVFVPEAWETAVEQAAPGQIPAGAVSYTIEGTRHRDGILGTDPVEASRPVSFTVFLACTPPSPGRGAGSGSCEVLRLSQLDNPLR</sequence>
<feature type="region of interest" description="Disordered" evidence="1">
    <location>
        <begin position="68"/>
        <end position="95"/>
    </location>
</feature>
<accession>A0AA97FF08</accession>